<comment type="caution">
    <text evidence="8">The sequence shown here is derived from an EMBL/GenBank/DDBJ whole genome shotgun (WGS) entry which is preliminary data.</text>
</comment>
<dbReference type="InterPro" id="IPR038973">
    <property type="entry name" value="MutL/Mlh/Pms-like"/>
</dbReference>
<dbReference type="NCBIfam" id="TIGR00585">
    <property type="entry name" value="mutl"/>
    <property type="match status" value="1"/>
</dbReference>
<dbReference type="InterPro" id="IPR014790">
    <property type="entry name" value="MutL_C"/>
</dbReference>
<feature type="region of interest" description="Disordered" evidence="5">
    <location>
        <begin position="415"/>
        <end position="475"/>
    </location>
</feature>
<dbReference type="SMART" id="SM01340">
    <property type="entry name" value="DNA_mis_repair"/>
    <property type="match status" value="1"/>
</dbReference>
<evidence type="ECO:0000259" key="6">
    <source>
        <dbReference type="SMART" id="SM00853"/>
    </source>
</evidence>
<dbReference type="Pfam" id="PF08676">
    <property type="entry name" value="MutL_C"/>
    <property type="match status" value="1"/>
</dbReference>
<dbReference type="PANTHER" id="PTHR10073">
    <property type="entry name" value="DNA MISMATCH REPAIR PROTEIN MLH, PMS, MUTL"/>
    <property type="match status" value="1"/>
</dbReference>
<keyword evidence="3" id="KW-0227">DNA damage</keyword>
<dbReference type="InterPro" id="IPR036890">
    <property type="entry name" value="HATPase_C_sf"/>
</dbReference>
<dbReference type="SUPFAM" id="SSF118116">
    <property type="entry name" value="DNA mismatch repair protein MutL"/>
    <property type="match status" value="2"/>
</dbReference>
<evidence type="ECO:0000313" key="8">
    <source>
        <dbReference type="EMBL" id="KAL3788231.1"/>
    </source>
</evidence>
<evidence type="ECO:0000259" key="7">
    <source>
        <dbReference type="SMART" id="SM01340"/>
    </source>
</evidence>
<feature type="region of interest" description="Disordered" evidence="5">
    <location>
        <begin position="664"/>
        <end position="689"/>
    </location>
</feature>
<dbReference type="Pfam" id="PF13589">
    <property type="entry name" value="HATPase_c_3"/>
    <property type="match status" value="1"/>
</dbReference>
<dbReference type="InterPro" id="IPR014762">
    <property type="entry name" value="DNA_mismatch_repair_CS"/>
</dbReference>
<evidence type="ECO:0000256" key="5">
    <source>
        <dbReference type="SAM" id="MobiDB-lite"/>
    </source>
</evidence>
<keyword evidence="4" id="KW-0234">DNA repair</keyword>
<evidence type="ECO:0000256" key="1">
    <source>
        <dbReference type="ARBA" id="ARBA00004229"/>
    </source>
</evidence>
<dbReference type="InterPro" id="IPR013507">
    <property type="entry name" value="DNA_mismatch_S5_2-like"/>
</dbReference>
<dbReference type="CDD" id="cd16926">
    <property type="entry name" value="HATPase_MutL-MLH-PMS-like"/>
    <property type="match status" value="1"/>
</dbReference>
<dbReference type="EMBL" id="JALLPJ020000575">
    <property type="protein sequence ID" value="KAL3788231.1"/>
    <property type="molecule type" value="Genomic_DNA"/>
</dbReference>
<dbReference type="InterPro" id="IPR020568">
    <property type="entry name" value="Ribosomal_Su5_D2-typ_SF"/>
</dbReference>
<feature type="domain" description="DNA mismatch repair protein S5" evidence="7">
    <location>
        <begin position="239"/>
        <end position="369"/>
    </location>
</feature>
<evidence type="ECO:0000256" key="3">
    <source>
        <dbReference type="ARBA" id="ARBA00022763"/>
    </source>
</evidence>
<dbReference type="Gene3D" id="3.30.1540.20">
    <property type="entry name" value="MutL, C-terminal domain, dimerisation subdomain"/>
    <property type="match status" value="2"/>
</dbReference>
<dbReference type="SUPFAM" id="SSF54211">
    <property type="entry name" value="Ribosomal protein S5 domain 2-like"/>
    <property type="match status" value="1"/>
</dbReference>
<comment type="similarity">
    <text evidence="2">Belongs to the DNA mismatch repair MutL/HexB family.</text>
</comment>
<dbReference type="SMART" id="SM00853">
    <property type="entry name" value="MutL_C"/>
    <property type="match status" value="1"/>
</dbReference>
<dbReference type="Pfam" id="PF01119">
    <property type="entry name" value="DNA_mis_repair"/>
    <property type="match status" value="1"/>
</dbReference>
<dbReference type="GO" id="GO:0006281">
    <property type="term" value="P:DNA repair"/>
    <property type="evidence" value="ECO:0007669"/>
    <property type="project" value="UniProtKB-KW"/>
</dbReference>
<dbReference type="InterPro" id="IPR014721">
    <property type="entry name" value="Ribsml_uS5_D2-typ_fold_subgr"/>
</dbReference>
<accession>A0ABD3PKC0</accession>
<evidence type="ECO:0000313" key="9">
    <source>
        <dbReference type="Proteomes" id="UP001530400"/>
    </source>
</evidence>
<feature type="compositionally biased region" description="Low complexity" evidence="5">
    <location>
        <begin position="437"/>
        <end position="448"/>
    </location>
</feature>
<dbReference type="InterPro" id="IPR002099">
    <property type="entry name" value="MutL/Mlh/PMS"/>
</dbReference>
<dbReference type="Gene3D" id="3.30.565.10">
    <property type="entry name" value="Histidine kinase-like ATPase, C-terminal domain"/>
    <property type="match status" value="1"/>
</dbReference>
<name>A0ABD3PKC0_9STRA</name>
<feature type="domain" description="MutL C-terminal dimerisation" evidence="6">
    <location>
        <begin position="755"/>
        <end position="972"/>
    </location>
</feature>
<sequence>MSIQPIPKQSIHRLVAGQAVSDLTSAVKELVENAIDAGATRVCVKLYDQGLSTIQVTDNGKGVPKSCRNLLATKHATSKLRTFGDLYGDNTDGENNEETSTPISTLGFRGEALFSLANISTSLVVSTRTKDETAGEEISFDSQGNVLEDSRRPVARGIGTTVSVHGLFERLPVRRVDLCKRIKNQRMKLVKILQGYAILCLGTQFQLIDVYSSKSKLKSETVKLATSDSSRTPSLETRAASILGTKYLGGLSSIDIDLSASVSDADSGWNVQGLVSYSPASPHPSTARETHLFSINGRPVDLPNVSRLIGDVWKSFDSEGGRRPACILAFTLPNHAFDVNLSPDKRQVMFTDESAVLNLIREGLTEHWAGQSEGKFEANEVEVRSNLKPGCGAKKTNIKYDAEVFNKITPKSIRKKCDATSGESSTVQKPLFAADDQPVITPTVTQTQSDGSTNKDEEQSGKDGGSHHQVQRTKLSQKELEAWEQAKLNFNKSNKLQQSEELDQLIMPEEGKESTVSAEIRRNAEINQATAVCVSTRTCTMMAKSNEELAESQTGRCTNEVPGAKLNSDSTSLRLNKVTRSEIETSSRPKRKVSGDTLYDYAFESCKSNNKHPKDRDEECGSDDESRSKAIAIESFSRRKERAEELASKSGKMIVGKRIISAPQRMQGRARGKETKQLSSKFTPPFSRNDGHRDETIWNSFQGTQSVINQSRQSQVLMRKRRKLLHQSLNKHENQDTDGNRAVSLRQNDFLHMSIIGQFNLGFILARCRNNNLWMLDQHACDEKYNFELLCRETVIHEQKLLSPLQLELSPSEEHCVLENMDAFERNGFRFDYNPENEPRKRIFLTAIPYSGSGGDGTKAVQFGKEGEQKFKFWHHFTETEGILSCLLLDVSALCAILGADGSADGHVAGYGTGADGSGSHTSHAVRRYAGSALGSRDDSGVVGSSIIRLPKAIAMFASRACRRSIMIGTALSQKEQTGILKKLYNTEVPWNCAHGRPTMCHIRSLEKCLLEDDTAISGNFTGSHVSSV</sequence>
<protein>
    <recommendedName>
        <fullName evidence="10">DNA mismatch repair protein PMS1</fullName>
    </recommendedName>
</protein>
<dbReference type="Proteomes" id="UP001530400">
    <property type="component" value="Unassembled WGS sequence"/>
</dbReference>
<evidence type="ECO:0008006" key="10">
    <source>
        <dbReference type="Google" id="ProtNLM"/>
    </source>
</evidence>
<evidence type="ECO:0000256" key="4">
    <source>
        <dbReference type="ARBA" id="ARBA00023204"/>
    </source>
</evidence>
<dbReference type="InterPro" id="IPR037198">
    <property type="entry name" value="MutL_C_sf"/>
</dbReference>
<gene>
    <name evidence="8" type="ORF">ACHAWO_012620</name>
</gene>
<dbReference type="PROSITE" id="PS00058">
    <property type="entry name" value="DNA_MISMATCH_REPAIR_1"/>
    <property type="match status" value="1"/>
</dbReference>
<dbReference type="PANTHER" id="PTHR10073:SF52">
    <property type="entry name" value="MISMATCH REPAIR ENDONUCLEASE PMS2"/>
    <property type="match status" value="1"/>
</dbReference>
<dbReference type="GO" id="GO:0009507">
    <property type="term" value="C:chloroplast"/>
    <property type="evidence" value="ECO:0007669"/>
    <property type="project" value="UniProtKB-SubCell"/>
</dbReference>
<dbReference type="InterPro" id="IPR042120">
    <property type="entry name" value="MutL_C_dimsub"/>
</dbReference>
<dbReference type="AlphaFoldDB" id="A0ABD3PKC0"/>
<proteinExistence type="inferred from homology"/>
<dbReference type="SUPFAM" id="SSF55874">
    <property type="entry name" value="ATPase domain of HSP90 chaperone/DNA topoisomerase II/histidine kinase"/>
    <property type="match status" value="1"/>
</dbReference>
<feature type="region of interest" description="Disordered" evidence="5">
    <location>
        <begin position="606"/>
        <end position="626"/>
    </location>
</feature>
<reference evidence="8 9" key="1">
    <citation type="submission" date="2024-10" db="EMBL/GenBank/DDBJ databases">
        <title>Updated reference genomes for cyclostephanoid diatoms.</title>
        <authorList>
            <person name="Roberts W.R."/>
            <person name="Alverson A.J."/>
        </authorList>
    </citation>
    <scope>NUCLEOTIDE SEQUENCE [LARGE SCALE GENOMIC DNA]</scope>
    <source>
        <strain evidence="8 9">AJA010-31</strain>
    </source>
</reference>
<organism evidence="8 9">
    <name type="scientific">Cyclotella atomus</name>
    <dbReference type="NCBI Taxonomy" id="382360"/>
    <lineage>
        <taxon>Eukaryota</taxon>
        <taxon>Sar</taxon>
        <taxon>Stramenopiles</taxon>
        <taxon>Ochrophyta</taxon>
        <taxon>Bacillariophyta</taxon>
        <taxon>Coscinodiscophyceae</taxon>
        <taxon>Thalassiosirophycidae</taxon>
        <taxon>Stephanodiscales</taxon>
        <taxon>Stephanodiscaceae</taxon>
        <taxon>Cyclotella</taxon>
    </lineage>
</organism>
<feature type="compositionally biased region" description="Basic and acidic residues" evidence="5">
    <location>
        <begin position="612"/>
        <end position="626"/>
    </location>
</feature>
<keyword evidence="9" id="KW-1185">Reference proteome</keyword>
<dbReference type="FunFam" id="3.30.565.10:FF:000003">
    <property type="entry name" value="DNA mismatch repair endonuclease MutL"/>
    <property type="match status" value="1"/>
</dbReference>
<comment type="subcellular location">
    <subcellularLocation>
        <location evidence="1">Plastid</location>
        <location evidence="1">Chloroplast</location>
    </subcellularLocation>
</comment>
<feature type="compositionally biased region" description="Basic and acidic residues" evidence="5">
    <location>
        <begin position="453"/>
        <end position="466"/>
    </location>
</feature>
<evidence type="ECO:0000256" key="2">
    <source>
        <dbReference type="ARBA" id="ARBA00006082"/>
    </source>
</evidence>
<dbReference type="Gene3D" id="3.30.230.10">
    <property type="match status" value="1"/>
</dbReference>